<reference evidence="1" key="1">
    <citation type="submission" date="2020-04" db="EMBL/GenBank/DDBJ databases">
        <title>A chromosome-scale assembly and high-density genetic map of the yellow drum (Nibea albiflora) genome.</title>
        <authorList>
            <person name="Xu D."/>
            <person name="Zhang W."/>
            <person name="Chen R."/>
            <person name="Tan P."/>
            <person name="Wang L."/>
            <person name="Song H."/>
            <person name="Tian L."/>
            <person name="Zhu Q."/>
            <person name="Wang B."/>
        </authorList>
    </citation>
    <scope>NUCLEOTIDE SEQUENCE</scope>
    <source>
        <strain evidence="1">ZJHYS-2018</strain>
    </source>
</reference>
<dbReference type="EMBL" id="CM024811">
    <property type="protein sequence ID" value="KAG8005311.1"/>
    <property type="molecule type" value="Genomic_DNA"/>
</dbReference>
<dbReference type="Proteomes" id="UP000805704">
    <property type="component" value="Chromosome 23"/>
</dbReference>
<evidence type="ECO:0000313" key="2">
    <source>
        <dbReference type="Proteomes" id="UP000805704"/>
    </source>
</evidence>
<accession>A0ACB7ETX9</accession>
<proteinExistence type="predicted"/>
<evidence type="ECO:0000313" key="1">
    <source>
        <dbReference type="EMBL" id="KAG8005311.1"/>
    </source>
</evidence>
<sequence length="72" mass="8174">ERKPPPHVALKMAEEQRNYDGNLGVGVESTLCRLSGSLADNCDREAMSPDCQQFMRDQERLIDIHNSPFELN</sequence>
<gene>
    <name evidence="1" type="ORF">GBF38_011310</name>
</gene>
<protein>
    <submittedName>
        <fullName evidence="1">Uncharacterized protein</fullName>
    </submittedName>
</protein>
<organism evidence="1 2">
    <name type="scientific">Nibea albiflora</name>
    <name type="common">Yellow drum</name>
    <name type="synonym">Corvina albiflora</name>
    <dbReference type="NCBI Taxonomy" id="240163"/>
    <lineage>
        <taxon>Eukaryota</taxon>
        <taxon>Metazoa</taxon>
        <taxon>Chordata</taxon>
        <taxon>Craniata</taxon>
        <taxon>Vertebrata</taxon>
        <taxon>Euteleostomi</taxon>
        <taxon>Actinopterygii</taxon>
        <taxon>Neopterygii</taxon>
        <taxon>Teleostei</taxon>
        <taxon>Neoteleostei</taxon>
        <taxon>Acanthomorphata</taxon>
        <taxon>Eupercaria</taxon>
        <taxon>Sciaenidae</taxon>
        <taxon>Nibea</taxon>
    </lineage>
</organism>
<name>A0ACB7ETX9_NIBAL</name>
<keyword evidence="2" id="KW-1185">Reference proteome</keyword>
<comment type="caution">
    <text evidence="1">The sequence shown here is derived from an EMBL/GenBank/DDBJ whole genome shotgun (WGS) entry which is preliminary data.</text>
</comment>
<feature type="non-terminal residue" evidence="1">
    <location>
        <position position="1"/>
    </location>
</feature>